<keyword evidence="10" id="KW-0997">Cell inner membrane</keyword>
<evidence type="ECO:0000256" key="9">
    <source>
        <dbReference type="ARBA" id="ARBA00023136"/>
    </source>
</evidence>
<evidence type="ECO:0000256" key="6">
    <source>
        <dbReference type="ARBA" id="ARBA00022967"/>
    </source>
</evidence>
<dbReference type="NCBIfam" id="TIGR01946">
    <property type="entry name" value="rnfD"/>
    <property type="match status" value="1"/>
</dbReference>
<feature type="transmembrane region" description="Helical" evidence="10">
    <location>
        <begin position="276"/>
        <end position="294"/>
    </location>
</feature>
<keyword evidence="12" id="KW-1185">Reference proteome</keyword>
<keyword evidence="7 10" id="KW-0249">Electron transport</keyword>
<feature type="transmembrane region" description="Helical" evidence="10">
    <location>
        <begin position="94"/>
        <end position="112"/>
    </location>
</feature>
<evidence type="ECO:0000313" key="12">
    <source>
        <dbReference type="Proteomes" id="UP001596996"/>
    </source>
</evidence>
<keyword evidence="8 10" id="KW-1133">Transmembrane helix</keyword>
<dbReference type="InterPro" id="IPR004338">
    <property type="entry name" value="NqrB/RnfD"/>
</dbReference>
<dbReference type="InterPro" id="IPR011303">
    <property type="entry name" value="RnfD_bac"/>
</dbReference>
<evidence type="ECO:0000256" key="8">
    <source>
        <dbReference type="ARBA" id="ARBA00022989"/>
    </source>
</evidence>
<dbReference type="PANTHER" id="PTHR30578:SF0">
    <property type="entry name" value="ION-TRANSLOCATING OXIDOREDUCTASE COMPLEX SUBUNIT D"/>
    <property type="match status" value="1"/>
</dbReference>
<accession>A0ABW3I7F3</accession>
<feature type="transmembrane region" description="Helical" evidence="10">
    <location>
        <begin position="124"/>
        <end position="142"/>
    </location>
</feature>
<evidence type="ECO:0000256" key="2">
    <source>
        <dbReference type="ARBA" id="ARBA00022553"/>
    </source>
</evidence>
<dbReference type="HAMAP" id="MF_00462">
    <property type="entry name" value="RsxD_RnfD"/>
    <property type="match status" value="1"/>
</dbReference>
<feature type="transmembrane region" description="Helical" evidence="10">
    <location>
        <begin position="68"/>
        <end position="88"/>
    </location>
</feature>
<keyword evidence="3 10" id="KW-0285">Flavoprotein</keyword>
<dbReference type="NCBIfam" id="NF002011">
    <property type="entry name" value="PRK00816.1"/>
    <property type="match status" value="1"/>
</dbReference>
<comment type="function">
    <text evidence="10">Part of a membrane-bound complex that couples electron transfer with translocation of ions across the membrane.</text>
</comment>
<dbReference type="Pfam" id="PF03116">
    <property type="entry name" value="NQR2_RnfD_RnfE"/>
    <property type="match status" value="1"/>
</dbReference>
<dbReference type="Proteomes" id="UP001596996">
    <property type="component" value="Unassembled WGS sequence"/>
</dbReference>
<keyword evidence="5 10" id="KW-0812">Transmembrane</keyword>
<sequence length="362" mass="40130">MFKMKSSPHTHSGKRTAHIMLWVIVAMLPAIAGQIYYFGFGVLIQSCLAICFALLLELIVTILRKKPIYFYIGDFSIVLTALILAVAIPSYSPYWVILIGTFCAVILGKHVYGGLGQNLFNPAMVGYVILLISFPLQMTTWLPPIRLLNEPPTFYDSYSLIFNGFTSDGFSLHQLTSAIDGITQATPLDAVKTHIKSGIEHISQLNSSPIFQSFLSDNIDQISLGLGWAQINILFLVGGLFLLWKKIIHWHIPVALLTTMFTISTIHFFFSDTVPQPLWQLFSGSTMFAAFFIATDPVTASITPRGKLIFGAIVGALICLIRFKGGYPDGTAFAILLANICVPLIDHYTRPIINGHQKREIK</sequence>
<evidence type="ECO:0000256" key="1">
    <source>
        <dbReference type="ARBA" id="ARBA00022448"/>
    </source>
</evidence>
<evidence type="ECO:0000256" key="5">
    <source>
        <dbReference type="ARBA" id="ARBA00022692"/>
    </source>
</evidence>
<organism evidence="11 12">
    <name type="scientific">Seminibacterium arietis</name>
    <dbReference type="NCBI Taxonomy" id="1173502"/>
    <lineage>
        <taxon>Bacteria</taxon>
        <taxon>Pseudomonadati</taxon>
        <taxon>Pseudomonadota</taxon>
        <taxon>Gammaproteobacteria</taxon>
        <taxon>Pasteurellales</taxon>
        <taxon>Pasteurellaceae</taxon>
        <taxon>Seminibacterium</taxon>
    </lineage>
</organism>
<feature type="transmembrane region" description="Helical" evidence="10">
    <location>
        <begin position="250"/>
        <end position="270"/>
    </location>
</feature>
<reference evidence="12" key="1">
    <citation type="journal article" date="2019" name="Int. J. Syst. Evol. Microbiol.">
        <title>The Global Catalogue of Microorganisms (GCM) 10K type strain sequencing project: providing services to taxonomists for standard genome sequencing and annotation.</title>
        <authorList>
            <consortium name="The Broad Institute Genomics Platform"/>
            <consortium name="The Broad Institute Genome Sequencing Center for Infectious Disease"/>
            <person name="Wu L."/>
            <person name="Ma J."/>
        </authorList>
    </citation>
    <scope>NUCLEOTIDE SEQUENCE [LARGE SCALE GENOMIC DNA]</scope>
    <source>
        <strain evidence="12">CCUG 61707</strain>
    </source>
</reference>
<feature type="transmembrane region" description="Helical" evidence="10">
    <location>
        <begin position="331"/>
        <end position="349"/>
    </location>
</feature>
<keyword evidence="1 10" id="KW-0813">Transport</keyword>
<keyword evidence="2 10" id="KW-0597">Phosphoprotein</keyword>
<comment type="caution">
    <text evidence="11">The sequence shown here is derived from an EMBL/GenBank/DDBJ whole genome shotgun (WGS) entry which is preliminary data.</text>
</comment>
<feature type="transmembrane region" description="Helical" evidence="10">
    <location>
        <begin position="43"/>
        <end position="63"/>
    </location>
</feature>
<evidence type="ECO:0000256" key="3">
    <source>
        <dbReference type="ARBA" id="ARBA00022630"/>
    </source>
</evidence>
<keyword evidence="4 10" id="KW-0288">FMN</keyword>
<keyword evidence="6 10" id="KW-1278">Translocase</keyword>
<proteinExistence type="inferred from homology"/>
<name>A0ABW3I7F3_9PAST</name>
<dbReference type="RefSeq" id="WP_380818235.1">
    <property type="nucleotide sequence ID" value="NZ_JBHTJN010000004.1"/>
</dbReference>
<evidence type="ECO:0000256" key="4">
    <source>
        <dbReference type="ARBA" id="ARBA00022643"/>
    </source>
</evidence>
<evidence type="ECO:0000313" key="11">
    <source>
        <dbReference type="EMBL" id="MFD0965465.1"/>
    </source>
</evidence>
<comment type="subunit">
    <text evidence="10">The complex is composed of six subunits: RnfA, RnfB, RnfC, RnfD, RnfE and RnfG.</text>
</comment>
<protein>
    <recommendedName>
        <fullName evidence="10">Ion-translocating oxidoreductase complex subunit D</fullName>
        <ecNumber evidence="10">7.-.-.-</ecNumber>
    </recommendedName>
    <alternativeName>
        <fullName evidence="10">Rnf electron transport complex subunit D</fullName>
    </alternativeName>
</protein>
<comment type="similarity">
    <text evidence="10">Belongs to the NqrB/RnfD family.</text>
</comment>
<keyword evidence="10" id="KW-1003">Cell membrane</keyword>
<evidence type="ECO:0000256" key="7">
    <source>
        <dbReference type="ARBA" id="ARBA00022982"/>
    </source>
</evidence>
<comment type="cofactor">
    <cofactor evidence="10">
        <name>FMN</name>
        <dbReference type="ChEBI" id="CHEBI:58210"/>
    </cofactor>
</comment>
<gene>
    <name evidence="11" type="primary">rsxD</name>
    <name evidence="10" type="synonym">rnfD</name>
    <name evidence="11" type="ORF">ACFQ02_01110</name>
</gene>
<feature type="transmembrane region" description="Helical" evidence="10">
    <location>
        <begin position="222"/>
        <end position="243"/>
    </location>
</feature>
<feature type="transmembrane region" description="Helical" evidence="10">
    <location>
        <begin position="306"/>
        <end position="325"/>
    </location>
</feature>
<feature type="modified residue" description="FMN phosphoryl threonine" evidence="10">
    <location>
        <position position="186"/>
    </location>
</feature>
<dbReference type="PANTHER" id="PTHR30578">
    <property type="entry name" value="ELECTRON TRANSPORT COMPLEX PROTEIN RNFD"/>
    <property type="match status" value="1"/>
</dbReference>
<keyword evidence="9 10" id="KW-0472">Membrane</keyword>
<comment type="subcellular location">
    <subcellularLocation>
        <location evidence="10">Cell inner membrane</location>
        <topology evidence="10">Multi-pass membrane protein</topology>
    </subcellularLocation>
</comment>
<dbReference type="EC" id="7.-.-.-" evidence="10"/>
<evidence type="ECO:0000256" key="10">
    <source>
        <dbReference type="HAMAP-Rule" id="MF_00462"/>
    </source>
</evidence>
<feature type="transmembrane region" description="Helical" evidence="10">
    <location>
        <begin position="20"/>
        <end position="37"/>
    </location>
</feature>
<dbReference type="EMBL" id="JBHTJN010000004">
    <property type="protein sequence ID" value="MFD0965465.1"/>
    <property type="molecule type" value="Genomic_DNA"/>
</dbReference>